<feature type="region of interest" description="Disordered" evidence="1">
    <location>
        <begin position="91"/>
        <end position="115"/>
    </location>
</feature>
<dbReference type="GeneTree" id="ENSGT01150000287152"/>
<keyword evidence="3" id="KW-1185">Reference proteome</keyword>
<reference evidence="2 3" key="1">
    <citation type="submission" date="2013-03" db="EMBL/GenBank/DDBJ databases">
        <authorList>
            <person name="Warren W."/>
            <person name="Wilson R.K."/>
        </authorList>
    </citation>
    <scope>NUCLEOTIDE SEQUENCE</scope>
</reference>
<reference evidence="2" key="2">
    <citation type="submission" date="2025-08" db="UniProtKB">
        <authorList>
            <consortium name="Ensembl"/>
        </authorList>
    </citation>
    <scope>IDENTIFICATION</scope>
</reference>
<reference evidence="2" key="3">
    <citation type="submission" date="2025-09" db="UniProtKB">
        <authorList>
            <consortium name="Ensembl"/>
        </authorList>
    </citation>
    <scope>IDENTIFICATION</scope>
</reference>
<evidence type="ECO:0000256" key="1">
    <source>
        <dbReference type="SAM" id="MobiDB-lite"/>
    </source>
</evidence>
<feature type="compositionally biased region" description="Low complexity" evidence="1">
    <location>
        <begin position="98"/>
        <end position="115"/>
    </location>
</feature>
<dbReference type="AlphaFoldDB" id="A0A7N9D0L6"/>
<evidence type="ECO:0000313" key="2">
    <source>
        <dbReference type="Ensembl" id="ENSMFAP00000056940.1"/>
    </source>
</evidence>
<accession>A0A7N9D0L6</accession>
<name>A0A7N9D0L6_MACFA</name>
<sequence length="168" mass="18604">VKITTTARRGGSRLSSQHFGRPRQADHLRSGVRDQPGQYGETPVSTNNTKISQVQWWAPVIPVTQEAKTGESLEPGRWRLQCAEIVPLHSSLGDKSETPSQNNNNNKKTPKTTRSSMCRMLWETEGSAKPCPFLPSWLQGGDGSQCLLRVAPVFLSKITFTHSLCNAF</sequence>
<protein>
    <submittedName>
        <fullName evidence="2">Uncharacterized protein</fullName>
    </submittedName>
</protein>
<organism evidence="2 3">
    <name type="scientific">Macaca fascicularis</name>
    <name type="common">Crab-eating macaque</name>
    <name type="synonym">Cynomolgus monkey</name>
    <dbReference type="NCBI Taxonomy" id="9541"/>
    <lineage>
        <taxon>Eukaryota</taxon>
        <taxon>Metazoa</taxon>
        <taxon>Chordata</taxon>
        <taxon>Craniata</taxon>
        <taxon>Vertebrata</taxon>
        <taxon>Euteleostomi</taxon>
        <taxon>Mammalia</taxon>
        <taxon>Eutheria</taxon>
        <taxon>Euarchontoglires</taxon>
        <taxon>Primates</taxon>
        <taxon>Haplorrhini</taxon>
        <taxon>Catarrhini</taxon>
        <taxon>Cercopithecidae</taxon>
        <taxon>Cercopithecinae</taxon>
        <taxon>Macaca</taxon>
    </lineage>
</organism>
<feature type="compositionally biased region" description="Basic and acidic residues" evidence="1">
    <location>
        <begin position="23"/>
        <end position="32"/>
    </location>
</feature>
<proteinExistence type="predicted"/>
<evidence type="ECO:0000313" key="3">
    <source>
        <dbReference type="Proteomes" id="UP000233100"/>
    </source>
</evidence>
<dbReference type="Ensembl" id="ENSMFAT00000075956.1">
    <property type="protein sequence ID" value="ENSMFAP00000056940.1"/>
    <property type="gene ID" value="ENSMFAG00000058022.1"/>
</dbReference>
<feature type="region of interest" description="Disordered" evidence="1">
    <location>
        <begin position="1"/>
        <end position="47"/>
    </location>
</feature>
<feature type="compositionally biased region" description="Polar residues" evidence="1">
    <location>
        <begin position="1"/>
        <end position="18"/>
    </location>
</feature>
<dbReference type="Proteomes" id="UP000233100">
    <property type="component" value="Chromosome 20"/>
</dbReference>